<reference evidence="1 2" key="2">
    <citation type="journal article" date="2017" name="Sci. Rep.">
        <title>A mobile pathogenicity chromosome in Fusarium oxysporum for infection of multiple cucurbit species.</title>
        <authorList>
            <person name="van Dam P."/>
            <person name="Fokkens L."/>
            <person name="Ayukawa Y."/>
            <person name="van der Gragt M."/>
            <person name="Ter Horst A."/>
            <person name="Brankovics B."/>
            <person name="Houterman P.M."/>
            <person name="Arie T."/>
            <person name="Rep M."/>
        </authorList>
    </citation>
    <scope>NUCLEOTIDE SEQUENCE [LARGE SCALE GENOMIC DNA]</scope>
    <source>
        <strain evidence="1 2">Forc016</strain>
    </source>
</reference>
<accession>A0A2H3HEI8</accession>
<dbReference type="Proteomes" id="UP000219602">
    <property type="component" value="Chromosome 7"/>
</dbReference>
<proteinExistence type="predicted"/>
<evidence type="ECO:0000313" key="1">
    <source>
        <dbReference type="EMBL" id="PCD35983.1"/>
    </source>
</evidence>
<dbReference type="EMBL" id="MABQ02000005">
    <property type="protein sequence ID" value="PCD35983.1"/>
    <property type="molecule type" value="Genomic_DNA"/>
</dbReference>
<sequence length="432" mass="49685">MNHFAYDLTLRSTPRYQQHHQRKPPIRITMLFPFSQLPMEVKVEILRYVLPPMASPVDHGIHLQAAYVAAENLMCVSKEFKQVVEMVHCIKAVNNDDGKTKFTMDPMRDTLVVFWMALPNPNPNNSWIQSMKVAGYEVDDNALPIRRLIAHSPFPMQARSQDPSGFISRTNRAQTVANTLRWLDVPFETELPMFSHFPFLEEAVVSVSMMNRMWHISGFQMEGPDVVAPRENGESWGLNRVMPHNRAASRYFKAKGIEADTGISWELPPSVFSTNHGCLISQPEDIASHVDQNAVLMQPLDRPFIGLYGYSRGTRSLGGKWAGFRYHTHTHKVQFTPLAWHEVEPIVHRLGYNHHAVSRQLPGGSDPQFIARVWIIQEGTEPKNEPHHCWVDVKEPEEYDEPMVTQIATTQKMVRDTLLRRHENGRYYLDMN</sequence>
<protein>
    <submittedName>
        <fullName evidence="1">Uncharacterized protein</fullName>
    </submittedName>
</protein>
<comment type="caution">
    <text evidence="1">The sequence shown here is derived from an EMBL/GenBank/DDBJ whole genome shotgun (WGS) entry which is preliminary data.</text>
</comment>
<reference evidence="1 2" key="1">
    <citation type="journal article" date="2016" name="Environ. Microbiol.">
        <title>Effector profiles distinguish formae speciales of Fusarium oxysporum.</title>
        <authorList>
            <person name="van Dam P."/>
            <person name="Fokkens L."/>
            <person name="Schmidt S.M."/>
            <person name="Linmans J.H."/>
            <person name="Kistler H.C."/>
            <person name="Ma L.J."/>
            <person name="Rep M."/>
        </authorList>
    </citation>
    <scope>NUCLEOTIDE SEQUENCE [LARGE SCALE GENOMIC DNA]</scope>
    <source>
        <strain evidence="1 2">Forc016</strain>
    </source>
</reference>
<gene>
    <name evidence="1" type="ORF">AU210_008538</name>
</gene>
<organism evidence="1 2">
    <name type="scientific">Fusarium oxysporum f. sp. radicis-cucumerinum</name>
    <dbReference type="NCBI Taxonomy" id="327505"/>
    <lineage>
        <taxon>Eukaryota</taxon>
        <taxon>Fungi</taxon>
        <taxon>Dikarya</taxon>
        <taxon>Ascomycota</taxon>
        <taxon>Pezizomycotina</taxon>
        <taxon>Sordariomycetes</taxon>
        <taxon>Hypocreomycetidae</taxon>
        <taxon>Hypocreales</taxon>
        <taxon>Nectriaceae</taxon>
        <taxon>Fusarium</taxon>
        <taxon>Fusarium oxysporum species complex</taxon>
    </lineage>
</organism>
<name>A0A2H3HEI8_FUSOX</name>
<dbReference type="AlphaFoldDB" id="A0A2H3HEI8"/>
<evidence type="ECO:0000313" key="2">
    <source>
        <dbReference type="Proteomes" id="UP000219602"/>
    </source>
</evidence>